<evidence type="ECO:0000313" key="8">
    <source>
        <dbReference type="Proteomes" id="UP001149163"/>
    </source>
</evidence>
<proteinExistence type="predicted"/>
<gene>
    <name evidence="7" type="ORF">N7482_009820</name>
</gene>
<evidence type="ECO:0000256" key="2">
    <source>
        <dbReference type="ARBA" id="ARBA00022448"/>
    </source>
</evidence>
<feature type="transmembrane region" description="Helical" evidence="6">
    <location>
        <begin position="512"/>
        <end position="536"/>
    </location>
</feature>
<keyword evidence="2" id="KW-0813">Transport</keyword>
<keyword evidence="5 6" id="KW-0472">Membrane</keyword>
<feature type="transmembrane region" description="Helical" evidence="6">
    <location>
        <begin position="335"/>
        <end position="355"/>
    </location>
</feature>
<evidence type="ECO:0000256" key="1">
    <source>
        <dbReference type="ARBA" id="ARBA00004141"/>
    </source>
</evidence>
<evidence type="ECO:0000256" key="5">
    <source>
        <dbReference type="ARBA" id="ARBA00023136"/>
    </source>
</evidence>
<dbReference type="GO" id="GO:0008506">
    <property type="term" value="F:sucrose:proton symporter activity"/>
    <property type="evidence" value="ECO:0007669"/>
    <property type="project" value="TreeGrafter"/>
</dbReference>
<evidence type="ECO:0000256" key="4">
    <source>
        <dbReference type="ARBA" id="ARBA00022989"/>
    </source>
</evidence>
<dbReference type="PANTHER" id="PTHR19432">
    <property type="entry name" value="SUGAR TRANSPORTER"/>
    <property type="match status" value="1"/>
</dbReference>
<dbReference type="Proteomes" id="UP001149163">
    <property type="component" value="Unassembled WGS sequence"/>
</dbReference>
<name>A0A9W9HQN2_9EURO</name>
<dbReference type="Gene3D" id="1.20.1250.20">
    <property type="entry name" value="MFS general substrate transporter like domains"/>
    <property type="match status" value="1"/>
</dbReference>
<dbReference type="SUPFAM" id="SSF103473">
    <property type="entry name" value="MFS general substrate transporter"/>
    <property type="match status" value="1"/>
</dbReference>
<feature type="transmembrane region" description="Helical" evidence="6">
    <location>
        <begin position="58"/>
        <end position="79"/>
    </location>
</feature>
<sequence>MPQAARWAGTPSIKGRSESTRMALLTFSLVGLQFTWGTEMTYCTPYLLQLGLTKSKTSLVWIAGPLSGLIIQPLIGVIADRSRSKWGRRRPFMVFGSFVVAFCLIVLGWTAEIVGMFVTEPEKVGAAKKVTIALAVSSIYAVDFSINVVQACCRSLIVDTLPIPLQQAGSAWAGRMCAIGQLISYVVGSIDTVSIFGSLLGDTQFKQMTVIAAISLILAVAVTSYSVKERVLISARWVNSTIPMEDRELTDENRDSDGKGGAIQAISQLFRTTMELPPRIQAICWAQFWAWIGWFPFLFYSTTWVGETYFRYEVSKDQVTKATDMLGEVGRVGSLSLTVFSSITFLSSVLLPFCIQSPDTKRSRFTPRPPPGVAAALKAVTAVRPDLQTAWFISQIMFAATMIFAPLAHSRAFATFLVAACGIPWAISGWAPFAFMGVEINKLTMNGGTGGGGMAGQATRSGVTMITSASVRNSAADTELEVLRLNHRDSDSDGDEEDQSSNIPSTGELAGIYLGVLNVYTTLPQFVGTFISWIVFTLLEPGAQPNKDSDSSDTQWMNLDKDKPNAISICLFIGAISALVAAEATRRLRYVP</sequence>
<feature type="transmembrane region" description="Helical" evidence="6">
    <location>
        <begin position="207"/>
        <end position="227"/>
    </location>
</feature>
<dbReference type="RefSeq" id="XP_056539650.1">
    <property type="nucleotide sequence ID" value="XM_056691944.1"/>
</dbReference>
<feature type="transmembrane region" description="Helical" evidence="6">
    <location>
        <begin position="91"/>
        <end position="110"/>
    </location>
</feature>
<dbReference type="GeneID" id="81431120"/>
<dbReference type="Pfam" id="PF13347">
    <property type="entry name" value="MFS_2"/>
    <property type="match status" value="1"/>
</dbReference>
<evidence type="ECO:0000256" key="6">
    <source>
        <dbReference type="SAM" id="Phobius"/>
    </source>
</evidence>
<feature type="transmembrane region" description="Helical" evidence="6">
    <location>
        <begin position="566"/>
        <end position="585"/>
    </location>
</feature>
<feature type="transmembrane region" description="Helical" evidence="6">
    <location>
        <begin position="413"/>
        <end position="435"/>
    </location>
</feature>
<keyword evidence="3 6" id="KW-0812">Transmembrane</keyword>
<reference evidence="7" key="1">
    <citation type="submission" date="2022-11" db="EMBL/GenBank/DDBJ databases">
        <authorList>
            <person name="Petersen C."/>
        </authorList>
    </citation>
    <scope>NUCLEOTIDE SEQUENCE</scope>
    <source>
        <strain evidence="7">IBT 26290</strain>
    </source>
</reference>
<feature type="transmembrane region" description="Helical" evidence="6">
    <location>
        <begin position="280"/>
        <end position="300"/>
    </location>
</feature>
<comment type="caution">
    <text evidence="7">The sequence shown here is derived from an EMBL/GenBank/DDBJ whole genome shotgun (WGS) entry which is preliminary data.</text>
</comment>
<organism evidence="7 8">
    <name type="scientific">Penicillium canariense</name>
    <dbReference type="NCBI Taxonomy" id="189055"/>
    <lineage>
        <taxon>Eukaryota</taxon>
        <taxon>Fungi</taxon>
        <taxon>Dikarya</taxon>
        <taxon>Ascomycota</taxon>
        <taxon>Pezizomycotina</taxon>
        <taxon>Eurotiomycetes</taxon>
        <taxon>Eurotiomycetidae</taxon>
        <taxon>Eurotiales</taxon>
        <taxon>Aspergillaceae</taxon>
        <taxon>Penicillium</taxon>
    </lineage>
</organism>
<evidence type="ECO:0000313" key="7">
    <source>
        <dbReference type="EMBL" id="KAJ5153342.1"/>
    </source>
</evidence>
<protein>
    <recommendedName>
        <fullName evidence="9">Sucrose transport protein</fullName>
    </recommendedName>
</protein>
<dbReference type="OrthoDB" id="28755at2759"/>
<dbReference type="GO" id="GO:0005886">
    <property type="term" value="C:plasma membrane"/>
    <property type="evidence" value="ECO:0007669"/>
    <property type="project" value="TreeGrafter"/>
</dbReference>
<comment type="subcellular location">
    <subcellularLocation>
        <location evidence="1">Membrane</location>
        <topology evidence="1">Multi-pass membrane protein</topology>
    </subcellularLocation>
</comment>
<feature type="transmembrane region" description="Helical" evidence="6">
    <location>
        <begin position="389"/>
        <end position="407"/>
    </location>
</feature>
<dbReference type="PANTHER" id="PTHR19432:SF76">
    <property type="entry name" value="TRANSPORTER, PUTATIVE (EUROFUNG)-RELATED"/>
    <property type="match status" value="1"/>
</dbReference>
<keyword evidence="8" id="KW-1185">Reference proteome</keyword>
<keyword evidence="4 6" id="KW-1133">Transmembrane helix</keyword>
<dbReference type="InterPro" id="IPR036259">
    <property type="entry name" value="MFS_trans_sf"/>
</dbReference>
<reference evidence="7" key="2">
    <citation type="journal article" date="2023" name="IMA Fungus">
        <title>Comparative genomic study of the Penicillium genus elucidates a diverse pangenome and 15 lateral gene transfer events.</title>
        <authorList>
            <person name="Petersen C."/>
            <person name="Sorensen T."/>
            <person name="Nielsen M.R."/>
            <person name="Sondergaard T.E."/>
            <person name="Sorensen J.L."/>
            <person name="Fitzpatrick D.A."/>
            <person name="Frisvad J.C."/>
            <person name="Nielsen K.L."/>
        </authorList>
    </citation>
    <scope>NUCLEOTIDE SEQUENCE</scope>
    <source>
        <strain evidence="7">IBT 26290</strain>
    </source>
</reference>
<dbReference type="AlphaFoldDB" id="A0A9W9HQN2"/>
<feature type="transmembrane region" description="Helical" evidence="6">
    <location>
        <begin position="21"/>
        <end position="38"/>
    </location>
</feature>
<evidence type="ECO:0008006" key="9">
    <source>
        <dbReference type="Google" id="ProtNLM"/>
    </source>
</evidence>
<evidence type="ECO:0000256" key="3">
    <source>
        <dbReference type="ARBA" id="ARBA00022692"/>
    </source>
</evidence>
<dbReference type="EMBL" id="JAPQKN010000007">
    <property type="protein sequence ID" value="KAJ5153342.1"/>
    <property type="molecule type" value="Genomic_DNA"/>
</dbReference>
<accession>A0A9W9HQN2</accession>